<dbReference type="GO" id="GO:0070062">
    <property type="term" value="C:extracellular exosome"/>
    <property type="evidence" value="ECO:0007669"/>
    <property type="project" value="TreeGrafter"/>
</dbReference>
<feature type="coiled-coil region" evidence="9">
    <location>
        <begin position="172"/>
        <end position="199"/>
    </location>
</feature>
<evidence type="ECO:0000256" key="9">
    <source>
        <dbReference type="SAM" id="Coils"/>
    </source>
</evidence>
<evidence type="ECO:0000256" key="6">
    <source>
        <dbReference type="ARBA" id="ARBA00022989"/>
    </source>
</evidence>
<dbReference type="Proteomes" id="UP000694892">
    <property type="component" value="Chromosome 2L"/>
</dbReference>
<evidence type="ECO:0000256" key="11">
    <source>
        <dbReference type="SAM" id="SignalP"/>
    </source>
</evidence>
<keyword evidence="6 10" id="KW-1133">Transmembrane helix</keyword>
<evidence type="ECO:0000256" key="5">
    <source>
        <dbReference type="ARBA" id="ARBA00022729"/>
    </source>
</evidence>
<proteinExistence type="predicted"/>
<evidence type="ECO:0000256" key="10">
    <source>
        <dbReference type="SAM" id="Phobius"/>
    </source>
</evidence>
<dbReference type="Pfam" id="PF16959">
    <property type="entry name" value="Collectrin"/>
    <property type="match status" value="1"/>
</dbReference>
<dbReference type="AlphaFoldDB" id="A0A974HXX7"/>
<comment type="subcellular location">
    <subcellularLocation>
        <location evidence="1">Cell membrane</location>
        <topology evidence="1">Single-pass type I membrane protein</topology>
    </subcellularLocation>
</comment>
<dbReference type="InterPro" id="IPR031588">
    <property type="entry name" value="Collectrin_dom"/>
</dbReference>
<evidence type="ECO:0000256" key="8">
    <source>
        <dbReference type="ARBA" id="ARBA00023180"/>
    </source>
</evidence>
<dbReference type="PANTHER" id="PTHR46884">
    <property type="entry name" value="COLLECTRIN"/>
    <property type="match status" value="1"/>
</dbReference>
<dbReference type="EMBL" id="CM004468">
    <property type="protein sequence ID" value="OCT93961.1"/>
    <property type="molecule type" value="Genomic_DNA"/>
</dbReference>
<keyword evidence="9" id="KW-0175">Coiled coil</keyword>
<keyword evidence="2" id="KW-1003">Cell membrane</keyword>
<protein>
    <recommendedName>
        <fullName evidence="12">Collectrin-like domain-containing protein</fullName>
    </recommendedName>
</protein>
<gene>
    <name evidence="13" type="ORF">XELAEV_18011624mg</name>
</gene>
<evidence type="ECO:0000256" key="7">
    <source>
        <dbReference type="ARBA" id="ARBA00023136"/>
    </source>
</evidence>
<keyword evidence="4 10" id="KW-0812">Transmembrane</keyword>
<dbReference type="PROSITE" id="PS52010">
    <property type="entry name" value="COLLECTRIN_LIKE"/>
    <property type="match status" value="1"/>
</dbReference>
<keyword evidence="8" id="KW-0325">Glycoprotein</keyword>
<dbReference type="PANTHER" id="PTHR46884:SF1">
    <property type="entry name" value="COLLECTRIN"/>
    <property type="match status" value="1"/>
</dbReference>
<evidence type="ECO:0000256" key="3">
    <source>
        <dbReference type="ARBA" id="ARBA00022553"/>
    </source>
</evidence>
<accession>A0A974HXX7</accession>
<keyword evidence="7 10" id="KW-0472">Membrane</keyword>
<reference evidence="14" key="1">
    <citation type="journal article" date="2016" name="Nature">
        <title>Genome evolution in the allotetraploid frog Xenopus laevis.</title>
        <authorList>
            <person name="Session A.M."/>
            <person name="Uno Y."/>
            <person name="Kwon T."/>
            <person name="Chapman J.A."/>
            <person name="Toyoda A."/>
            <person name="Takahashi S."/>
            <person name="Fukui A."/>
            <person name="Hikosaka A."/>
            <person name="Suzuki A."/>
            <person name="Kondo M."/>
            <person name="van Heeringen S.J."/>
            <person name="Quigley I."/>
            <person name="Heinz S."/>
            <person name="Ogino H."/>
            <person name="Ochi H."/>
            <person name="Hellsten U."/>
            <person name="Lyons J.B."/>
            <person name="Simakov O."/>
            <person name="Putnam N."/>
            <person name="Stites J."/>
            <person name="Kuroki Y."/>
            <person name="Tanaka T."/>
            <person name="Michiue T."/>
            <person name="Watanabe M."/>
            <person name="Bogdanovic O."/>
            <person name="Lister R."/>
            <person name="Georgiou G."/>
            <person name="Paranjpe S.S."/>
            <person name="van Kruijsbergen I."/>
            <person name="Shu S."/>
            <person name="Carlson J."/>
            <person name="Kinoshita T."/>
            <person name="Ohta Y."/>
            <person name="Mawaribuchi S."/>
            <person name="Jenkins J."/>
            <person name="Grimwood J."/>
            <person name="Schmutz J."/>
            <person name="Mitros T."/>
            <person name="Mozaffari S.V."/>
            <person name="Suzuki Y."/>
            <person name="Haramoto Y."/>
            <person name="Yamamoto T.S."/>
            <person name="Takagi C."/>
            <person name="Heald R."/>
            <person name="Miller K."/>
            <person name="Haudenschild C."/>
            <person name="Kitzman J."/>
            <person name="Nakayama T."/>
            <person name="Izutsu Y."/>
            <person name="Robert J."/>
            <person name="Fortriede J."/>
            <person name="Burns K."/>
            <person name="Lotay V."/>
            <person name="Karimi K."/>
            <person name="Yasuoka Y."/>
            <person name="Dichmann D.S."/>
            <person name="Flajnik M.F."/>
            <person name="Houston D.W."/>
            <person name="Shendure J."/>
            <person name="DuPasquier L."/>
            <person name="Vize P.D."/>
            <person name="Zorn A.M."/>
            <person name="Ito M."/>
            <person name="Marcotte E.M."/>
            <person name="Wallingford J.B."/>
            <person name="Ito Y."/>
            <person name="Asashima M."/>
            <person name="Ueno N."/>
            <person name="Matsuda Y."/>
            <person name="Veenstra G.J."/>
            <person name="Fujiyama A."/>
            <person name="Harland R.M."/>
            <person name="Taira M."/>
            <person name="Rokhsar D.S."/>
        </authorList>
    </citation>
    <scope>NUCLEOTIDE SEQUENCE [LARGE SCALE GENOMIC DNA]</scope>
    <source>
        <strain evidence="14">J</strain>
    </source>
</reference>
<evidence type="ECO:0000256" key="2">
    <source>
        <dbReference type="ARBA" id="ARBA00022475"/>
    </source>
</evidence>
<feature type="signal peptide" evidence="11">
    <location>
        <begin position="1"/>
        <end position="19"/>
    </location>
</feature>
<feature type="domain" description="Collectrin-like" evidence="12">
    <location>
        <begin position="26"/>
        <end position="229"/>
    </location>
</feature>
<keyword evidence="3" id="KW-0597">Phosphoprotein</keyword>
<feature type="transmembrane region" description="Helical" evidence="10">
    <location>
        <begin position="149"/>
        <end position="173"/>
    </location>
</feature>
<evidence type="ECO:0000313" key="13">
    <source>
        <dbReference type="EMBL" id="OCT93961.1"/>
    </source>
</evidence>
<dbReference type="InterPro" id="IPR042944">
    <property type="entry name" value="Collectrin"/>
</dbReference>
<evidence type="ECO:0000259" key="12">
    <source>
        <dbReference type="PROSITE" id="PS52010"/>
    </source>
</evidence>
<sequence length="229" mass="25377">MMLGGILLFLLSLPTFVHGDLCEPGSRGALKVRLNIKAALGNNAYTWNSDEEYLFKAVMAFVMRSYTKNDTFQISNIVLCNSTERVSFWFVVTSPSNESHPVSYSVVEAAVRNERNRINSAFLLNDKTLEFVQIPPTLAPASQSSSSSWLIVFGVVVFVVSVAIAYLVVSGVIRHRKRLKSSEEESQNSEARMKSLDAIKNGGLHDKTILTDSLVNDSYDYTGDAYTAF</sequence>
<dbReference type="GO" id="GO:0051957">
    <property type="term" value="P:positive regulation of amino acid transport"/>
    <property type="evidence" value="ECO:0007669"/>
    <property type="project" value="TreeGrafter"/>
</dbReference>
<name>A0A974HXX7_XENLA</name>
<feature type="chain" id="PRO_5037053889" description="Collectrin-like domain-containing protein" evidence="11">
    <location>
        <begin position="20"/>
        <end position="229"/>
    </location>
</feature>
<evidence type="ECO:0000256" key="1">
    <source>
        <dbReference type="ARBA" id="ARBA00004251"/>
    </source>
</evidence>
<dbReference type="GO" id="GO:0005886">
    <property type="term" value="C:plasma membrane"/>
    <property type="evidence" value="ECO:0007669"/>
    <property type="project" value="UniProtKB-SubCell"/>
</dbReference>
<organism evidence="13 14">
    <name type="scientific">Xenopus laevis</name>
    <name type="common">African clawed frog</name>
    <dbReference type="NCBI Taxonomy" id="8355"/>
    <lineage>
        <taxon>Eukaryota</taxon>
        <taxon>Metazoa</taxon>
        <taxon>Chordata</taxon>
        <taxon>Craniata</taxon>
        <taxon>Vertebrata</taxon>
        <taxon>Euteleostomi</taxon>
        <taxon>Amphibia</taxon>
        <taxon>Batrachia</taxon>
        <taxon>Anura</taxon>
        <taxon>Pipoidea</taxon>
        <taxon>Pipidae</taxon>
        <taxon>Xenopodinae</taxon>
        <taxon>Xenopus</taxon>
        <taxon>Xenopus</taxon>
    </lineage>
</organism>
<evidence type="ECO:0000313" key="14">
    <source>
        <dbReference type="Proteomes" id="UP000694892"/>
    </source>
</evidence>
<dbReference type="OMA" id="AYEWNES"/>
<keyword evidence="5 11" id="KW-0732">Signal</keyword>
<evidence type="ECO:0000256" key="4">
    <source>
        <dbReference type="ARBA" id="ARBA00022692"/>
    </source>
</evidence>